<feature type="compositionally biased region" description="Acidic residues" evidence="6">
    <location>
        <begin position="491"/>
        <end position="502"/>
    </location>
</feature>
<keyword evidence="3" id="KW-0547">Nucleotide-binding</keyword>
<feature type="region of interest" description="Disordered" evidence="6">
    <location>
        <begin position="586"/>
        <end position="610"/>
    </location>
</feature>
<reference evidence="8 9" key="1">
    <citation type="submission" date="2016-03" db="EMBL/GenBank/DDBJ databases">
        <title>Comparative genomics of the ectomycorrhizal sister species Rhizopogon vinicolor and Rhizopogon vesiculosus (Basidiomycota: Boletales) reveals a divergence of the mating type B locus.</title>
        <authorList>
            <person name="Mujic A.B."/>
            <person name="Kuo A."/>
            <person name="Tritt A."/>
            <person name="Lipzen A."/>
            <person name="Chen C."/>
            <person name="Johnson J."/>
            <person name="Sharma A."/>
            <person name="Barry K."/>
            <person name="Grigoriev I.V."/>
            <person name="Spatafora J.W."/>
        </authorList>
    </citation>
    <scope>NUCLEOTIDE SEQUENCE [LARGE SCALE GENOMIC DNA]</scope>
    <source>
        <strain evidence="8 9">AM-OR11-056</strain>
    </source>
</reference>
<feature type="region of interest" description="Disordered" evidence="6">
    <location>
        <begin position="490"/>
        <end position="533"/>
    </location>
</feature>
<dbReference type="SMART" id="SM00219">
    <property type="entry name" value="TyrKc"/>
    <property type="match status" value="1"/>
</dbReference>
<evidence type="ECO:0000256" key="2">
    <source>
        <dbReference type="ARBA" id="ARBA00022679"/>
    </source>
</evidence>
<dbReference type="Pfam" id="PF00069">
    <property type="entry name" value="Pkinase"/>
    <property type="match status" value="1"/>
</dbReference>
<evidence type="ECO:0000256" key="1">
    <source>
        <dbReference type="ARBA" id="ARBA00022527"/>
    </source>
</evidence>
<dbReference type="GO" id="GO:0004713">
    <property type="term" value="F:protein tyrosine kinase activity"/>
    <property type="evidence" value="ECO:0007669"/>
    <property type="project" value="InterPro"/>
</dbReference>
<dbReference type="Gene3D" id="3.30.200.20">
    <property type="entry name" value="Phosphorylase Kinase, domain 1"/>
    <property type="match status" value="1"/>
</dbReference>
<dbReference type="Gene3D" id="1.10.510.10">
    <property type="entry name" value="Transferase(Phosphotransferase) domain 1"/>
    <property type="match status" value="1"/>
</dbReference>
<dbReference type="AlphaFoldDB" id="A0A1J8Q9W3"/>
<feature type="region of interest" description="Disordered" evidence="6">
    <location>
        <begin position="656"/>
        <end position="675"/>
    </location>
</feature>
<name>A0A1J8Q9W3_9AGAM</name>
<evidence type="ECO:0000313" key="8">
    <source>
        <dbReference type="EMBL" id="OJA10056.1"/>
    </source>
</evidence>
<evidence type="ECO:0000256" key="4">
    <source>
        <dbReference type="ARBA" id="ARBA00022777"/>
    </source>
</evidence>
<feature type="domain" description="Protein kinase" evidence="7">
    <location>
        <begin position="128"/>
        <end position="388"/>
    </location>
</feature>
<keyword evidence="1" id="KW-0723">Serine/threonine-protein kinase</keyword>
<keyword evidence="9" id="KW-1185">Reference proteome</keyword>
<organism evidence="8 9">
    <name type="scientific">Rhizopogon vesiculosus</name>
    <dbReference type="NCBI Taxonomy" id="180088"/>
    <lineage>
        <taxon>Eukaryota</taxon>
        <taxon>Fungi</taxon>
        <taxon>Dikarya</taxon>
        <taxon>Basidiomycota</taxon>
        <taxon>Agaricomycotina</taxon>
        <taxon>Agaricomycetes</taxon>
        <taxon>Agaricomycetidae</taxon>
        <taxon>Boletales</taxon>
        <taxon>Suillineae</taxon>
        <taxon>Rhizopogonaceae</taxon>
        <taxon>Rhizopogon</taxon>
    </lineage>
</organism>
<dbReference type="STRING" id="180088.A0A1J8Q9W3"/>
<dbReference type="SUPFAM" id="SSF56112">
    <property type="entry name" value="Protein kinase-like (PK-like)"/>
    <property type="match status" value="1"/>
</dbReference>
<keyword evidence="5" id="KW-0067">ATP-binding</keyword>
<dbReference type="InterPro" id="IPR011009">
    <property type="entry name" value="Kinase-like_dom_sf"/>
</dbReference>
<dbReference type="InterPro" id="IPR008266">
    <property type="entry name" value="Tyr_kinase_AS"/>
</dbReference>
<sequence length="753" mass="84743">MPAFETQAPLSSPIRSISKFTNSQHSHVHLVPKLVVESRDHFPLSESFTDLVDDDIATSLLFPDAPETQRKVDMVTDLSYDVEIKEDFAPHFRDGEIEEVMVISPAQKPTHPFREDVKTNDTEPLTQFRLFHVLSKDSNSSTYLCRKCDLKLYTMRISNKDSESLPTRTPHEYIQYQREIFREIRELQSFFLSPFIWSYEDGPEIRSIAEFYHHGSLQDLLDRDTNPSENLTLQLASEMVEALHTLHTAGIIHRDLAPCNVMFDVSGHIVITGFGQACRPHSAVSFPLHDTGLYCAPELILAWAHDFSVDCWSFGILLYMMLFGSHPFVAEDKNENFAITQANIVHSSLIIPNTKSVSWAAQDLIINCLERNAALRLDIGQIKAHIYFGTVNWKNVTDRIANAPLVYNNEDPVNDTRHTQLTDNVTVSEAQKPEVEHLTLAEEKLVDLFTHVPQRIVKFRSGSLSVHQDPIFQTQRRISSQTTRLEIIPEVPDEEESLDERDLESSTKDRLQRHRRRSAVDPEPTPGPLSFWDTLDLEVNSHHSQASTAGPEESRTRFGILRKSRSVTFQDGLPISITSTVPSAVRNKLRKRMRPASTPTLRSPHLDPLPNDLPVGVEQIGFGFSPMEPIASRSKSVYRSAVRACQNLVPTIRRKISGQSLRKQEQSTSTSVDSNSIQDAMGVMREIYDPTWASGVESSPAPAATNTPSATTSDSEEPATPETPCFDHTVRIVQHNAFSTLRLVSSSGLQPPT</sequence>
<evidence type="ECO:0000256" key="5">
    <source>
        <dbReference type="ARBA" id="ARBA00022840"/>
    </source>
</evidence>
<proteinExistence type="predicted"/>
<dbReference type="GO" id="GO:0004674">
    <property type="term" value="F:protein serine/threonine kinase activity"/>
    <property type="evidence" value="ECO:0007669"/>
    <property type="project" value="UniProtKB-KW"/>
</dbReference>
<keyword evidence="4" id="KW-0418">Kinase</keyword>
<dbReference type="OrthoDB" id="347657at2759"/>
<protein>
    <recommendedName>
        <fullName evidence="7">Protein kinase domain-containing protein</fullName>
    </recommendedName>
</protein>
<feature type="compositionally biased region" description="Low complexity" evidence="6">
    <location>
        <begin position="698"/>
        <end position="713"/>
    </location>
</feature>
<evidence type="ECO:0000259" key="7">
    <source>
        <dbReference type="PROSITE" id="PS50011"/>
    </source>
</evidence>
<evidence type="ECO:0000313" key="9">
    <source>
        <dbReference type="Proteomes" id="UP000183567"/>
    </source>
</evidence>
<feature type="compositionally biased region" description="Polar residues" evidence="6">
    <location>
        <begin position="657"/>
        <end position="675"/>
    </location>
</feature>
<comment type="caution">
    <text evidence="8">The sequence shown here is derived from an EMBL/GenBank/DDBJ whole genome shotgun (WGS) entry which is preliminary data.</text>
</comment>
<keyword evidence="2" id="KW-0808">Transferase</keyword>
<dbReference type="PROSITE" id="PS50011">
    <property type="entry name" value="PROTEIN_KINASE_DOM"/>
    <property type="match status" value="1"/>
</dbReference>
<accession>A0A1J8Q9W3</accession>
<gene>
    <name evidence="8" type="ORF">AZE42_06057</name>
</gene>
<dbReference type="PANTHER" id="PTHR24351">
    <property type="entry name" value="RIBOSOMAL PROTEIN S6 KINASE"/>
    <property type="match status" value="1"/>
</dbReference>
<feature type="region of interest" description="Disordered" evidence="6">
    <location>
        <begin position="693"/>
        <end position="724"/>
    </location>
</feature>
<dbReference type="InterPro" id="IPR000719">
    <property type="entry name" value="Prot_kinase_dom"/>
</dbReference>
<dbReference type="EMBL" id="LVVM01005636">
    <property type="protein sequence ID" value="OJA10056.1"/>
    <property type="molecule type" value="Genomic_DNA"/>
</dbReference>
<evidence type="ECO:0000256" key="6">
    <source>
        <dbReference type="SAM" id="MobiDB-lite"/>
    </source>
</evidence>
<dbReference type="GO" id="GO:0005524">
    <property type="term" value="F:ATP binding"/>
    <property type="evidence" value="ECO:0007669"/>
    <property type="project" value="UniProtKB-KW"/>
</dbReference>
<dbReference type="Proteomes" id="UP000183567">
    <property type="component" value="Unassembled WGS sequence"/>
</dbReference>
<dbReference type="InterPro" id="IPR020635">
    <property type="entry name" value="Tyr_kinase_cat_dom"/>
</dbReference>
<evidence type="ECO:0000256" key="3">
    <source>
        <dbReference type="ARBA" id="ARBA00022741"/>
    </source>
</evidence>
<dbReference type="PROSITE" id="PS00109">
    <property type="entry name" value="PROTEIN_KINASE_TYR"/>
    <property type="match status" value="1"/>
</dbReference>